<protein>
    <submittedName>
        <fullName evidence="7">Mov34/MPN/PAD-1 family protein</fullName>
    </submittedName>
</protein>
<comment type="caution">
    <text evidence="7">The sequence shown here is derived from an EMBL/GenBank/DDBJ whole genome shotgun (WGS) entry which is preliminary data.</text>
</comment>
<evidence type="ECO:0000259" key="6">
    <source>
        <dbReference type="Pfam" id="PF14464"/>
    </source>
</evidence>
<reference evidence="7" key="1">
    <citation type="submission" date="2020-07" db="EMBL/GenBank/DDBJ databases">
        <title>Genomic analysis of a strain of Sedimentibacter Hydroxybenzoicus DSM7310.</title>
        <authorList>
            <person name="Ma S."/>
        </authorList>
    </citation>
    <scope>NUCLEOTIDE SEQUENCE</scope>
    <source>
        <strain evidence="7">DSM 7310</strain>
    </source>
</reference>
<sequence>MKILINMTNIQILNKLYAEYKAYEIGGVLLGKKVNEDILITNIIFNVDVEKLSRNKYVRNILGIKDVMIDIIEKSNYEVDYIGEWHTHIGISTVFSNIDRKAMIELIEDFPELVLLIKGKIDISAFLFTNKSIRKLTIELTEDI</sequence>
<dbReference type="GO" id="GO:0008237">
    <property type="term" value="F:metallopeptidase activity"/>
    <property type="evidence" value="ECO:0007669"/>
    <property type="project" value="UniProtKB-KW"/>
</dbReference>
<dbReference type="GO" id="GO:0006508">
    <property type="term" value="P:proteolysis"/>
    <property type="evidence" value="ECO:0007669"/>
    <property type="project" value="UniProtKB-KW"/>
</dbReference>
<keyword evidence="5" id="KW-0482">Metalloprotease</keyword>
<organism evidence="7 8">
    <name type="scientific">Sedimentibacter hydroxybenzoicus DSM 7310</name>
    <dbReference type="NCBI Taxonomy" id="1123245"/>
    <lineage>
        <taxon>Bacteria</taxon>
        <taxon>Bacillati</taxon>
        <taxon>Bacillota</taxon>
        <taxon>Tissierellia</taxon>
        <taxon>Sedimentibacter</taxon>
    </lineage>
</organism>
<evidence type="ECO:0000256" key="5">
    <source>
        <dbReference type="ARBA" id="ARBA00023049"/>
    </source>
</evidence>
<evidence type="ECO:0000256" key="4">
    <source>
        <dbReference type="ARBA" id="ARBA00022833"/>
    </source>
</evidence>
<evidence type="ECO:0000256" key="2">
    <source>
        <dbReference type="ARBA" id="ARBA00022723"/>
    </source>
</evidence>
<name>A0A974GV09_SEDHY</name>
<gene>
    <name evidence="7" type="ORF">HZF24_01545</name>
</gene>
<dbReference type="Pfam" id="PF14464">
    <property type="entry name" value="Prok-JAB"/>
    <property type="match status" value="1"/>
</dbReference>
<dbReference type="Proteomes" id="UP000611629">
    <property type="component" value="Unassembled WGS sequence"/>
</dbReference>
<feature type="domain" description="JAB" evidence="6">
    <location>
        <begin position="22"/>
        <end position="112"/>
    </location>
</feature>
<accession>A0A974GV09</accession>
<evidence type="ECO:0000256" key="3">
    <source>
        <dbReference type="ARBA" id="ARBA00022801"/>
    </source>
</evidence>
<evidence type="ECO:0000256" key="1">
    <source>
        <dbReference type="ARBA" id="ARBA00022670"/>
    </source>
</evidence>
<dbReference type="Gene3D" id="3.40.140.10">
    <property type="entry name" value="Cytidine Deaminase, domain 2"/>
    <property type="match status" value="1"/>
</dbReference>
<evidence type="ECO:0000313" key="8">
    <source>
        <dbReference type="Proteomes" id="UP000611629"/>
    </source>
</evidence>
<dbReference type="EMBL" id="JACBNQ010000001">
    <property type="protein sequence ID" value="NYB72819.1"/>
    <property type="molecule type" value="Genomic_DNA"/>
</dbReference>
<keyword evidence="2" id="KW-0479">Metal-binding</keyword>
<dbReference type="SUPFAM" id="SSF102712">
    <property type="entry name" value="JAB1/MPN domain"/>
    <property type="match status" value="1"/>
</dbReference>
<keyword evidence="1" id="KW-0645">Protease</keyword>
<keyword evidence="3" id="KW-0378">Hydrolase</keyword>
<dbReference type="AlphaFoldDB" id="A0A974GV09"/>
<keyword evidence="4" id="KW-0862">Zinc</keyword>
<keyword evidence="8" id="KW-1185">Reference proteome</keyword>
<dbReference type="InterPro" id="IPR028090">
    <property type="entry name" value="JAB_dom_prok"/>
</dbReference>
<proteinExistence type="predicted"/>
<dbReference type="GO" id="GO:0046872">
    <property type="term" value="F:metal ion binding"/>
    <property type="evidence" value="ECO:0007669"/>
    <property type="project" value="UniProtKB-KW"/>
</dbReference>
<evidence type="ECO:0000313" key="7">
    <source>
        <dbReference type="EMBL" id="NYB72819.1"/>
    </source>
</evidence>